<keyword evidence="3" id="KW-1185">Reference proteome</keyword>
<evidence type="ECO:0000256" key="1">
    <source>
        <dbReference type="SAM" id="MobiDB-lite"/>
    </source>
</evidence>
<comment type="caution">
    <text evidence="2">The sequence shown here is derived from an EMBL/GenBank/DDBJ whole genome shotgun (WGS) entry which is preliminary data.</text>
</comment>
<dbReference type="RefSeq" id="WP_021234578.1">
    <property type="nucleotide sequence ID" value="NZ_ATHL01000085.1"/>
</dbReference>
<gene>
    <name evidence="2" type="ORF">L284_13755</name>
</gene>
<dbReference type="Proteomes" id="UP000015527">
    <property type="component" value="Unassembled WGS sequence"/>
</dbReference>
<dbReference type="eggNOG" id="ENOG5033B3E">
    <property type="taxonomic scope" value="Bacteria"/>
</dbReference>
<sequence>MNNNLLSLKARLGAQTVKLMDEILEKSEGTLAARMLRAGEAPFENVAAGLDINDYTSVLLIKDFETVPEAAVIHELLHLQRYWVEGVPQLIGGDHAMQQSIGLIENSLEHLVIVPRQSGFERQDPEYWDAGSRQEWEEFFPQWLMLDRSGLPFKRRLLMAWLRTHIVTDGCQPARKTDPLSAPNIDPTFRQRGGYPGSR</sequence>
<evidence type="ECO:0000313" key="3">
    <source>
        <dbReference type="Proteomes" id="UP000015527"/>
    </source>
</evidence>
<dbReference type="OrthoDB" id="244470at2"/>
<proteinExistence type="predicted"/>
<reference evidence="2 3" key="1">
    <citation type="journal article" date="2013" name="Genome Announc.">
        <title>Genome Sequence of Novosphingobium lindaniclasticum LE124T, Isolated from a Hexachlorocyclohexane Dumpsite.</title>
        <authorList>
            <person name="Saxena A."/>
            <person name="Nayyar N."/>
            <person name="Sangwan N."/>
            <person name="Kumari R."/>
            <person name="Khurana J.P."/>
            <person name="Lal R."/>
        </authorList>
    </citation>
    <scope>NUCLEOTIDE SEQUENCE [LARGE SCALE GENOMIC DNA]</scope>
    <source>
        <strain evidence="2 3">LE124</strain>
    </source>
</reference>
<accession>T0HC24</accession>
<feature type="region of interest" description="Disordered" evidence="1">
    <location>
        <begin position="172"/>
        <end position="199"/>
    </location>
</feature>
<organism evidence="2 3">
    <name type="scientific">Novosphingobium lindaniclasticum LE124</name>
    <dbReference type="NCBI Taxonomy" id="1096930"/>
    <lineage>
        <taxon>Bacteria</taxon>
        <taxon>Pseudomonadati</taxon>
        <taxon>Pseudomonadota</taxon>
        <taxon>Alphaproteobacteria</taxon>
        <taxon>Sphingomonadales</taxon>
        <taxon>Sphingomonadaceae</taxon>
        <taxon>Novosphingobium</taxon>
    </lineage>
</organism>
<dbReference type="EMBL" id="ATHL01000085">
    <property type="protein sequence ID" value="EQB13871.1"/>
    <property type="molecule type" value="Genomic_DNA"/>
</dbReference>
<dbReference type="AlphaFoldDB" id="T0HC24"/>
<evidence type="ECO:0000313" key="2">
    <source>
        <dbReference type="EMBL" id="EQB13871.1"/>
    </source>
</evidence>
<protein>
    <submittedName>
        <fullName evidence="2">Uncharacterized protein</fullName>
    </submittedName>
</protein>
<name>T0HC24_9SPHN</name>